<organism evidence="6 7">
    <name type="scientific">Propioniciclava soli</name>
    <dbReference type="NCBI Taxonomy" id="2775081"/>
    <lineage>
        <taxon>Bacteria</taxon>
        <taxon>Bacillati</taxon>
        <taxon>Actinomycetota</taxon>
        <taxon>Actinomycetes</taxon>
        <taxon>Propionibacteriales</taxon>
        <taxon>Propionibacteriaceae</taxon>
        <taxon>Propioniciclava</taxon>
    </lineage>
</organism>
<evidence type="ECO:0000256" key="3">
    <source>
        <dbReference type="ARBA" id="ARBA00022578"/>
    </source>
</evidence>
<dbReference type="InterPro" id="IPR001207">
    <property type="entry name" value="Transposase_mutator"/>
</dbReference>
<keyword evidence="7" id="KW-1185">Reference proteome</keyword>
<comment type="function">
    <text evidence="1">Required for the transposition of the insertion element.</text>
</comment>
<name>A0ABZ3C873_9ACTN</name>
<evidence type="ECO:0000256" key="4">
    <source>
        <dbReference type="ARBA" id="ARBA00023125"/>
    </source>
</evidence>
<dbReference type="Proteomes" id="UP001434337">
    <property type="component" value="Chromosome"/>
</dbReference>
<dbReference type="EMBL" id="CP115965">
    <property type="protein sequence ID" value="WZW98978.1"/>
    <property type="molecule type" value="Genomic_DNA"/>
</dbReference>
<comment type="similarity">
    <text evidence="2">Belongs to the transposase mutator family.</text>
</comment>
<evidence type="ECO:0000313" key="6">
    <source>
        <dbReference type="EMBL" id="WZW98978.1"/>
    </source>
</evidence>
<dbReference type="Pfam" id="PF00872">
    <property type="entry name" value="Transposase_mut"/>
    <property type="match status" value="1"/>
</dbReference>
<keyword evidence="4" id="KW-0238">DNA-binding</keyword>
<sequence>MLHEQLAQAAKDLQPDLLGTFGNARLSDQADVVCGGPCDELVNPRNGYRHRNLDTRIDALDVAVPTLRRGVAPRHP</sequence>
<keyword evidence="5" id="KW-0233">DNA recombination</keyword>
<evidence type="ECO:0000256" key="2">
    <source>
        <dbReference type="ARBA" id="ARBA00010961"/>
    </source>
</evidence>
<accession>A0ABZ3C873</accession>
<evidence type="ECO:0000256" key="5">
    <source>
        <dbReference type="ARBA" id="ARBA00023172"/>
    </source>
</evidence>
<protein>
    <submittedName>
        <fullName evidence="6">Transposase</fullName>
    </submittedName>
</protein>
<gene>
    <name evidence="6" type="ORF">PCC79_01840</name>
</gene>
<reference evidence="6 7" key="1">
    <citation type="journal article" date="2023" name="Environ Microbiome">
        <title>A coral-associated actinobacterium mitigates coral bleaching under heat stress.</title>
        <authorList>
            <person name="Li J."/>
            <person name="Zou Y."/>
            <person name="Li Q."/>
            <person name="Zhang J."/>
            <person name="Bourne D.G."/>
            <person name="Lyu Y."/>
            <person name="Liu C."/>
            <person name="Zhang S."/>
        </authorList>
    </citation>
    <scope>NUCLEOTIDE SEQUENCE [LARGE SCALE GENOMIC DNA]</scope>
    <source>
        <strain evidence="6 7">SCSIO 13291</strain>
    </source>
</reference>
<evidence type="ECO:0000256" key="1">
    <source>
        <dbReference type="ARBA" id="ARBA00002190"/>
    </source>
</evidence>
<proteinExistence type="inferred from homology"/>
<keyword evidence="3" id="KW-0815">Transposition</keyword>
<dbReference type="RefSeq" id="WP_342372836.1">
    <property type="nucleotide sequence ID" value="NZ_CP115965.1"/>
</dbReference>
<evidence type="ECO:0000313" key="7">
    <source>
        <dbReference type="Proteomes" id="UP001434337"/>
    </source>
</evidence>